<keyword evidence="7" id="KW-0496">Mitochondrion</keyword>
<protein>
    <recommendedName>
        <fullName evidence="3">Transmembrane protein 186</fullName>
    </recommendedName>
</protein>
<keyword evidence="5" id="KW-0999">Mitochondrion inner membrane</keyword>
<reference evidence="10" key="1">
    <citation type="submission" date="2022-03" db="EMBL/GenBank/DDBJ databases">
        <authorList>
            <person name="Sayadi A."/>
        </authorList>
    </citation>
    <scope>NUCLEOTIDE SEQUENCE</scope>
</reference>
<organism evidence="10 11">
    <name type="scientific">Acanthoscelides obtectus</name>
    <name type="common">Bean weevil</name>
    <name type="synonym">Bruchus obtectus</name>
    <dbReference type="NCBI Taxonomy" id="200917"/>
    <lineage>
        <taxon>Eukaryota</taxon>
        <taxon>Metazoa</taxon>
        <taxon>Ecdysozoa</taxon>
        <taxon>Arthropoda</taxon>
        <taxon>Hexapoda</taxon>
        <taxon>Insecta</taxon>
        <taxon>Pterygota</taxon>
        <taxon>Neoptera</taxon>
        <taxon>Endopterygota</taxon>
        <taxon>Coleoptera</taxon>
        <taxon>Polyphaga</taxon>
        <taxon>Cucujiformia</taxon>
        <taxon>Chrysomeloidea</taxon>
        <taxon>Chrysomelidae</taxon>
        <taxon>Bruchinae</taxon>
        <taxon>Bruchini</taxon>
        <taxon>Acanthoscelides</taxon>
    </lineage>
</organism>
<dbReference type="Proteomes" id="UP001152888">
    <property type="component" value="Unassembled WGS sequence"/>
</dbReference>
<evidence type="ECO:0000256" key="8">
    <source>
        <dbReference type="ARBA" id="ARBA00023136"/>
    </source>
</evidence>
<dbReference type="GO" id="GO:0005743">
    <property type="term" value="C:mitochondrial inner membrane"/>
    <property type="evidence" value="ECO:0007669"/>
    <property type="project" value="UniProtKB-SubCell"/>
</dbReference>
<evidence type="ECO:0000313" key="10">
    <source>
        <dbReference type="EMBL" id="CAH1986415.1"/>
    </source>
</evidence>
<comment type="similarity">
    <text evidence="2">Belongs to the TMEM186 family.</text>
</comment>
<evidence type="ECO:0000256" key="7">
    <source>
        <dbReference type="ARBA" id="ARBA00023128"/>
    </source>
</evidence>
<comment type="caution">
    <text evidence="10">The sequence shown here is derived from an EMBL/GenBank/DDBJ whole genome shotgun (WGS) entry which is preliminary data.</text>
</comment>
<name>A0A9P0PHZ0_ACAOB</name>
<evidence type="ECO:0000256" key="4">
    <source>
        <dbReference type="ARBA" id="ARBA00022692"/>
    </source>
</evidence>
<evidence type="ECO:0000256" key="1">
    <source>
        <dbReference type="ARBA" id="ARBA00004448"/>
    </source>
</evidence>
<evidence type="ECO:0000256" key="5">
    <source>
        <dbReference type="ARBA" id="ARBA00022792"/>
    </source>
</evidence>
<dbReference type="InterPro" id="IPR026571">
    <property type="entry name" value="Tmem186"/>
</dbReference>
<keyword evidence="4 9" id="KW-0812">Transmembrane</keyword>
<feature type="transmembrane region" description="Helical" evidence="9">
    <location>
        <begin position="65"/>
        <end position="83"/>
    </location>
</feature>
<evidence type="ECO:0000313" key="11">
    <source>
        <dbReference type="Proteomes" id="UP001152888"/>
    </source>
</evidence>
<evidence type="ECO:0000256" key="2">
    <source>
        <dbReference type="ARBA" id="ARBA00007020"/>
    </source>
</evidence>
<evidence type="ECO:0000256" key="9">
    <source>
        <dbReference type="SAM" id="Phobius"/>
    </source>
</evidence>
<keyword evidence="11" id="KW-1185">Reference proteome</keyword>
<dbReference type="PANTHER" id="PTHR13603:SF1">
    <property type="entry name" value="TRANSMEMBRANE PROTEIN 186"/>
    <property type="match status" value="1"/>
</dbReference>
<gene>
    <name evidence="10" type="ORF">ACAOBT_LOCUS17231</name>
</gene>
<dbReference type="PANTHER" id="PTHR13603">
    <property type="entry name" value="TRANSMEMBRANE PROTEIN 186"/>
    <property type="match status" value="1"/>
</dbReference>
<feature type="transmembrane region" description="Helical" evidence="9">
    <location>
        <begin position="95"/>
        <end position="114"/>
    </location>
</feature>
<proteinExistence type="inferred from homology"/>
<sequence length="198" mass="22406">MLSLVKCCLQPKSLTAVKKLEFQKCCSIHTGIRLLSANNIQHPDKDFVPVYKFPYVRPLAVVNKLALYQTVLTATSIPVALLLKYTGIIGAPEVQLIAALGLTACTTLLTAGYFTQKFIGFIYYNEEKNIVRIAYNDFWGRRKDLDIPASDIVPLSDLPATPLDRLYLTFRRFSTKDSFKFNMNAAIILDKEKFKKVF</sequence>
<keyword evidence="6 9" id="KW-1133">Transmembrane helix</keyword>
<dbReference type="AlphaFoldDB" id="A0A9P0PHZ0"/>
<keyword evidence="8 9" id="KW-0472">Membrane</keyword>
<evidence type="ECO:0000256" key="3">
    <source>
        <dbReference type="ARBA" id="ARBA00014604"/>
    </source>
</evidence>
<evidence type="ECO:0000256" key="6">
    <source>
        <dbReference type="ARBA" id="ARBA00022989"/>
    </source>
</evidence>
<comment type="subcellular location">
    <subcellularLocation>
        <location evidence="1">Mitochondrion inner membrane</location>
        <topology evidence="1">Multi-pass membrane protein</topology>
    </subcellularLocation>
</comment>
<dbReference type="OrthoDB" id="6147888at2759"/>
<accession>A0A9P0PHZ0</accession>
<dbReference type="EMBL" id="CAKOFQ010006998">
    <property type="protein sequence ID" value="CAH1986415.1"/>
    <property type="molecule type" value="Genomic_DNA"/>
</dbReference>